<dbReference type="EMBL" id="JARK01001378">
    <property type="protein sequence ID" value="EYC13853.1"/>
    <property type="molecule type" value="Genomic_DNA"/>
</dbReference>
<dbReference type="STRING" id="53326.A0A016UGV0"/>
<organism evidence="1 2">
    <name type="scientific">Ancylostoma ceylanicum</name>
    <dbReference type="NCBI Taxonomy" id="53326"/>
    <lineage>
        <taxon>Eukaryota</taxon>
        <taxon>Metazoa</taxon>
        <taxon>Ecdysozoa</taxon>
        <taxon>Nematoda</taxon>
        <taxon>Chromadorea</taxon>
        <taxon>Rhabditida</taxon>
        <taxon>Rhabditina</taxon>
        <taxon>Rhabditomorpha</taxon>
        <taxon>Strongyloidea</taxon>
        <taxon>Ancylostomatidae</taxon>
        <taxon>Ancylostomatinae</taxon>
        <taxon>Ancylostoma</taxon>
    </lineage>
</organism>
<proteinExistence type="predicted"/>
<dbReference type="SUPFAM" id="SSF56059">
    <property type="entry name" value="Glutathione synthetase ATP-binding domain-like"/>
    <property type="match status" value="1"/>
</dbReference>
<dbReference type="Proteomes" id="UP000024635">
    <property type="component" value="Unassembled WGS sequence"/>
</dbReference>
<sequence>MMQDMWLDENYMQTHTIIIVLWKYRLNLSKLRKPGNVRIFVVGPPRTLVDEHNVDVYFQVESPIRDHDHLQLLQKVRELCSMYAASQRRLVAFERSLQKAVARIRKELSIEGFYPEQLEQILSVRDAIHNPRKNGLATLRQCSLSGSPQPEPWLEVVRSQVGGFPVVVRSIRQHPPQGILRTEREFRQWFRRNSTVHHCEEYVVQEFIDDGYEFTALCTAKLGLIACTASVETHRTILECIQNQLPYAVQLFSVEQTRDLLPGVESFATQVVKATFSKSYSGAIFIKGFYKDHNDIFFLGFSLEPESETVRTLLAMSRSMPWEIALIESHYEINDSMQNGHSASSPVHNCVVNFPTAEGVLIHQTSIPKRPTSEMRVAWRCAEGQEMTDSTSIDENVAQVDTDQCRGAAASGERIKEHYRLGSAADNQSATPRRDNGAYPSSRSLYLIVYLTNPDHDRLIEEAQDIMRNTDITIDRNVLLDRHSVCRRNVSRLNPRELIRSCTTTD</sequence>
<evidence type="ECO:0000313" key="1">
    <source>
        <dbReference type="EMBL" id="EYC13853.1"/>
    </source>
</evidence>
<accession>A0A016UGV0</accession>
<gene>
    <name evidence="1" type="primary">Acey_s0042.g566</name>
    <name evidence="1" type="synonym">Acey-ZC487.1</name>
    <name evidence="1" type="ORF">Y032_0042g566</name>
</gene>
<dbReference type="OrthoDB" id="5790559at2759"/>
<dbReference type="AlphaFoldDB" id="A0A016UGV0"/>
<comment type="caution">
    <text evidence="1">The sequence shown here is derived from an EMBL/GenBank/DDBJ whole genome shotgun (WGS) entry which is preliminary data.</text>
</comment>
<protein>
    <recommendedName>
        <fullName evidence="3">ATP-grasp domain-containing protein</fullName>
    </recommendedName>
</protein>
<name>A0A016UGV0_9BILA</name>
<evidence type="ECO:0000313" key="2">
    <source>
        <dbReference type="Proteomes" id="UP000024635"/>
    </source>
</evidence>
<reference evidence="2" key="1">
    <citation type="journal article" date="2015" name="Nat. Genet.">
        <title>The genome and transcriptome of the zoonotic hookworm Ancylostoma ceylanicum identify infection-specific gene families.</title>
        <authorList>
            <person name="Schwarz E.M."/>
            <person name="Hu Y."/>
            <person name="Antoshechkin I."/>
            <person name="Miller M.M."/>
            <person name="Sternberg P.W."/>
            <person name="Aroian R.V."/>
        </authorList>
    </citation>
    <scope>NUCLEOTIDE SEQUENCE</scope>
    <source>
        <strain evidence="2">HY135</strain>
    </source>
</reference>
<keyword evidence="2" id="KW-1185">Reference proteome</keyword>
<evidence type="ECO:0008006" key="3">
    <source>
        <dbReference type="Google" id="ProtNLM"/>
    </source>
</evidence>